<dbReference type="InterPro" id="IPR051000">
    <property type="entry name" value="Homeobox_DNA-bind_prot"/>
</dbReference>
<dbReference type="CDD" id="cd00086">
    <property type="entry name" value="homeodomain"/>
    <property type="match status" value="1"/>
</dbReference>
<dbReference type="Gene3D" id="1.10.10.60">
    <property type="entry name" value="Homeodomain-like"/>
    <property type="match status" value="1"/>
</dbReference>
<evidence type="ECO:0000313" key="7">
    <source>
        <dbReference type="EMBL" id="ORZ24111.1"/>
    </source>
</evidence>
<keyword evidence="1 3" id="KW-0238">DNA-binding</keyword>
<feature type="region of interest" description="Disordered" evidence="5">
    <location>
        <begin position="176"/>
        <end position="263"/>
    </location>
</feature>
<dbReference type="PROSITE" id="PS50071">
    <property type="entry name" value="HOMEOBOX_2"/>
    <property type="match status" value="1"/>
</dbReference>
<dbReference type="PANTHER" id="PTHR24324:SF9">
    <property type="entry name" value="HOMEOBOX DOMAIN-CONTAINING PROTEIN"/>
    <property type="match status" value="1"/>
</dbReference>
<dbReference type="InterPro" id="IPR009057">
    <property type="entry name" value="Homeodomain-like_sf"/>
</dbReference>
<dbReference type="EMBL" id="MCGE01000002">
    <property type="protein sequence ID" value="ORZ24111.1"/>
    <property type="molecule type" value="Genomic_DNA"/>
</dbReference>
<evidence type="ECO:0000259" key="6">
    <source>
        <dbReference type="PROSITE" id="PS50071"/>
    </source>
</evidence>
<feature type="region of interest" description="Disordered" evidence="5">
    <location>
        <begin position="1"/>
        <end position="86"/>
    </location>
</feature>
<feature type="domain" description="Homeobox" evidence="6">
    <location>
        <begin position="75"/>
        <end position="135"/>
    </location>
</feature>
<dbReference type="OrthoDB" id="6159439at2759"/>
<evidence type="ECO:0000256" key="2">
    <source>
        <dbReference type="ARBA" id="ARBA00023155"/>
    </source>
</evidence>
<dbReference type="GO" id="GO:0005634">
    <property type="term" value="C:nucleus"/>
    <property type="evidence" value="ECO:0007669"/>
    <property type="project" value="UniProtKB-SubCell"/>
</dbReference>
<gene>
    <name evidence="7" type="ORF">BCR42DRAFT_402266</name>
</gene>
<dbReference type="Proteomes" id="UP000193560">
    <property type="component" value="Unassembled WGS sequence"/>
</dbReference>
<keyword evidence="2 3" id="KW-0371">Homeobox</keyword>
<protein>
    <recommendedName>
        <fullName evidence="6">Homeobox domain-containing protein</fullName>
    </recommendedName>
</protein>
<evidence type="ECO:0000313" key="8">
    <source>
        <dbReference type="Proteomes" id="UP000193560"/>
    </source>
</evidence>
<evidence type="ECO:0000256" key="5">
    <source>
        <dbReference type="SAM" id="MobiDB-lite"/>
    </source>
</evidence>
<dbReference type="InterPro" id="IPR001356">
    <property type="entry name" value="HD"/>
</dbReference>
<dbReference type="GO" id="GO:0030154">
    <property type="term" value="P:cell differentiation"/>
    <property type="evidence" value="ECO:0007669"/>
    <property type="project" value="TreeGrafter"/>
</dbReference>
<keyword evidence="3 4" id="KW-0539">Nucleus</keyword>
<comment type="subcellular location">
    <subcellularLocation>
        <location evidence="3 4">Nucleus</location>
    </subcellularLocation>
</comment>
<dbReference type="AlphaFoldDB" id="A0A1X2IZI6"/>
<feature type="compositionally biased region" description="Polar residues" evidence="5">
    <location>
        <begin position="39"/>
        <end position="53"/>
    </location>
</feature>
<feature type="DNA-binding region" description="Homeobox" evidence="3">
    <location>
        <begin position="77"/>
        <end position="136"/>
    </location>
</feature>
<comment type="caution">
    <text evidence="7">The sequence shown here is derived from an EMBL/GenBank/DDBJ whole genome shotgun (WGS) entry which is preliminary data.</text>
</comment>
<reference evidence="7 8" key="1">
    <citation type="submission" date="2016-07" db="EMBL/GenBank/DDBJ databases">
        <title>Pervasive Adenine N6-methylation of Active Genes in Fungi.</title>
        <authorList>
            <consortium name="DOE Joint Genome Institute"/>
            <person name="Mondo S.J."/>
            <person name="Dannebaum R.O."/>
            <person name="Kuo R.C."/>
            <person name="Labutti K."/>
            <person name="Haridas S."/>
            <person name="Kuo A."/>
            <person name="Salamov A."/>
            <person name="Ahrendt S.R."/>
            <person name="Lipzen A."/>
            <person name="Sullivan W."/>
            <person name="Andreopoulos W.B."/>
            <person name="Clum A."/>
            <person name="Lindquist E."/>
            <person name="Daum C."/>
            <person name="Ramamoorthy G.K."/>
            <person name="Gryganskyi A."/>
            <person name="Culley D."/>
            <person name="Magnuson J.K."/>
            <person name="James T.Y."/>
            <person name="O'Malley M.A."/>
            <person name="Stajich J.E."/>
            <person name="Spatafora J.W."/>
            <person name="Visel A."/>
            <person name="Grigoriev I.V."/>
        </authorList>
    </citation>
    <scope>NUCLEOTIDE SEQUENCE [LARGE SCALE GENOMIC DNA]</scope>
    <source>
        <strain evidence="7 8">NRRL 1336</strain>
    </source>
</reference>
<evidence type="ECO:0000256" key="4">
    <source>
        <dbReference type="RuleBase" id="RU000682"/>
    </source>
</evidence>
<organism evidence="7 8">
    <name type="scientific">Absidia repens</name>
    <dbReference type="NCBI Taxonomy" id="90262"/>
    <lineage>
        <taxon>Eukaryota</taxon>
        <taxon>Fungi</taxon>
        <taxon>Fungi incertae sedis</taxon>
        <taxon>Mucoromycota</taxon>
        <taxon>Mucoromycotina</taxon>
        <taxon>Mucoromycetes</taxon>
        <taxon>Mucorales</taxon>
        <taxon>Cunninghamellaceae</taxon>
        <taxon>Absidia</taxon>
    </lineage>
</organism>
<feature type="compositionally biased region" description="Low complexity" evidence="5">
    <location>
        <begin position="22"/>
        <end position="38"/>
    </location>
</feature>
<feature type="compositionally biased region" description="Low complexity" evidence="5">
    <location>
        <begin position="251"/>
        <end position="263"/>
    </location>
</feature>
<dbReference type="GO" id="GO:0006357">
    <property type="term" value="P:regulation of transcription by RNA polymerase II"/>
    <property type="evidence" value="ECO:0007669"/>
    <property type="project" value="TreeGrafter"/>
</dbReference>
<name>A0A1X2IZI6_9FUNG</name>
<dbReference type="STRING" id="90262.A0A1X2IZI6"/>
<keyword evidence="8" id="KW-1185">Reference proteome</keyword>
<dbReference type="GO" id="GO:0000978">
    <property type="term" value="F:RNA polymerase II cis-regulatory region sequence-specific DNA binding"/>
    <property type="evidence" value="ECO:0007669"/>
    <property type="project" value="TreeGrafter"/>
</dbReference>
<feature type="compositionally biased region" description="Low complexity" evidence="5">
    <location>
        <begin position="201"/>
        <end position="213"/>
    </location>
</feature>
<accession>A0A1X2IZI6</accession>
<dbReference type="SUPFAM" id="SSF46689">
    <property type="entry name" value="Homeodomain-like"/>
    <property type="match status" value="1"/>
</dbReference>
<dbReference type="PANTHER" id="PTHR24324">
    <property type="entry name" value="HOMEOBOX PROTEIN HHEX"/>
    <property type="match status" value="1"/>
</dbReference>
<evidence type="ECO:0000256" key="1">
    <source>
        <dbReference type="ARBA" id="ARBA00023125"/>
    </source>
</evidence>
<proteinExistence type="predicted"/>
<evidence type="ECO:0000256" key="3">
    <source>
        <dbReference type="PROSITE-ProRule" id="PRU00108"/>
    </source>
</evidence>
<sequence length="263" mass="29274">MHPSSNCTLPPISDLFSLPRRSSNSSSSHVTVNNTATSDVNTGHISVSGIDTTDSYHYDYSEQRGSSNKASNHYPPLKAKRKRASPSQLTVLNQVFNQTYFPSTELRVELGKHLGMSPRTVQIWFQNKRQSLRSRTQRYSFSSMEGGEEQENESTTATYYTQRYQYDMMGCPLSSPPCTPTSVTSPAGNDNQHFILPPPSGSSSPVSSTSSTVMNEYDNYFQPQHHNQKVNLPPLKLYQGPYNPPSPPTSTYPSPISIDSILH</sequence>
<dbReference type="SMART" id="SM00389">
    <property type="entry name" value="HOX"/>
    <property type="match status" value="1"/>
</dbReference>
<dbReference type="Pfam" id="PF00046">
    <property type="entry name" value="Homeodomain"/>
    <property type="match status" value="1"/>
</dbReference>